<reference evidence="1 2" key="2">
    <citation type="submission" date="2019-09" db="EMBL/GenBank/DDBJ databases">
        <authorList>
            <person name="Jin C."/>
        </authorList>
    </citation>
    <scope>NUCLEOTIDE SEQUENCE [LARGE SCALE GENOMIC DNA]</scope>
    <source>
        <strain evidence="1 2">AN110305</strain>
    </source>
</reference>
<keyword evidence="2" id="KW-1185">Reference proteome</keyword>
<proteinExistence type="predicted"/>
<protein>
    <submittedName>
        <fullName evidence="1">Uncharacterized protein</fullName>
    </submittedName>
</protein>
<comment type="caution">
    <text evidence="1">The sequence shown here is derived from an EMBL/GenBank/DDBJ whole genome shotgun (WGS) entry which is preliminary data.</text>
</comment>
<accession>A0A5B2XF86</accession>
<dbReference type="AlphaFoldDB" id="A0A5B2XF86"/>
<gene>
    <name evidence="1" type="ORF">F0L68_15845</name>
</gene>
<name>A0A5B2XF86_9PSEU</name>
<evidence type="ECO:0000313" key="1">
    <source>
        <dbReference type="EMBL" id="KAA2261715.1"/>
    </source>
</evidence>
<dbReference type="RefSeq" id="WP_149850336.1">
    <property type="nucleotide sequence ID" value="NZ_VUOB01000026.1"/>
</dbReference>
<dbReference type="EMBL" id="VUOB01000026">
    <property type="protein sequence ID" value="KAA2261715.1"/>
    <property type="molecule type" value="Genomic_DNA"/>
</dbReference>
<sequence length="120" mass="13212">MTDMHEDEPYTPDRHHSDILRAQAALEAAGDDVTARGSAYAAMASAFLGLDRMAREGDLPAAFTPDPSEMLENIVEFARDVLKAETPADQVFSGADMEVWLGDLTRWIESGGELPEEWQD</sequence>
<reference evidence="1 2" key="1">
    <citation type="submission" date="2019-09" db="EMBL/GenBank/DDBJ databases">
        <title>Goodfellowia gen. nov., a new genus of the Pseudonocardineae related to Actinoalloteichus, containing Goodfellowia coeruleoviolacea gen. nov., comb. nov. gen. nov., comb. nov.</title>
        <authorList>
            <person name="Labeda D."/>
        </authorList>
    </citation>
    <scope>NUCLEOTIDE SEQUENCE [LARGE SCALE GENOMIC DNA]</scope>
    <source>
        <strain evidence="1 2">AN110305</strain>
    </source>
</reference>
<dbReference type="Proteomes" id="UP000323454">
    <property type="component" value="Unassembled WGS sequence"/>
</dbReference>
<organism evidence="1 2">
    <name type="scientific">Solihabitans fulvus</name>
    <dbReference type="NCBI Taxonomy" id="1892852"/>
    <lineage>
        <taxon>Bacteria</taxon>
        <taxon>Bacillati</taxon>
        <taxon>Actinomycetota</taxon>
        <taxon>Actinomycetes</taxon>
        <taxon>Pseudonocardiales</taxon>
        <taxon>Pseudonocardiaceae</taxon>
        <taxon>Solihabitans</taxon>
    </lineage>
</organism>
<evidence type="ECO:0000313" key="2">
    <source>
        <dbReference type="Proteomes" id="UP000323454"/>
    </source>
</evidence>